<sequence>MCWFDLKCRRENFLRNFRTSQQIPCQKLLPVKSRMTEVLWIVLIVVSLRGSRLLEETFPM</sequence>
<protein>
    <submittedName>
        <fullName evidence="1">Uncharacterized protein</fullName>
    </submittedName>
</protein>
<organism evidence="1 2">
    <name type="scientific">Corymbia citriodora subsp. variegata</name>
    <dbReference type="NCBI Taxonomy" id="360336"/>
    <lineage>
        <taxon>Eukaryota</taxon>
        <taxon>Viridiplantae</taxon>
        <taxon>Streptophyta</taxon>
        <taxon>Embryophyta</taxon>
        <taxon>Tracheophyta</taxon>
        <taxon>Spermatophyta</taxon>
        <taxon>Magnoliopsida</taxon>
        <taxon>eudicotyledons</taxon>
        <taxon>Gunneridae</taxon>
        <taxon>Pentapetalae</taxon>
        <taxon>rosids</taxon>
        <taxon>malvids</taxon>
        <taxon>Myrtales</taxon>
        <taxon>Myrtaceae</taxon>
        <taxon>Myrtoideae</taxon>
        <taxon>Eucalypteae</taxon>
        <taxon>Corymbia</taxon>
    </lineage>
</organism>
<keyword evidence="2" id="KW-1185">Reference proteome</keyword>
<dbReference type="Gramene" id="rna-gnl|WGS:JABURB|Cocit.L0689.1">
    <property type="protein sequence ID" value="cds-KAF7849523.1"/>
    <property type="gene ID" value="gene-BT93_L0689"/>
</dbReference>
<dbReference type="EMBL" id="MU089757">
    <property type="protein sequence ID" value="KAF7849523.1"/>
    <property type="molecule type" value="Genomic_DNA"/>
</dbReference>
<comment type="caution">
    <text evidence="1">The sequence shown here is derived from an EMBL/GenBank/DDBJ whole genome shotgun (WGS) entry which is preliminary data.</text>
</comment>
<evidence type="ECO:0000313" key="1">
    <source>
        <dbReference type="EMBL" id="KAF7849523.1"/>
    </source>
</evidence>
<name>A0A8T0CPM5_CORYI</name>
<reference evidence="1" key="1">
    <citation type="submission" date="2020-05" db="EMBL/GenBank/DDBJ databases">
        <title>WGS assembly of Corymbia citriodora subspecies variegata.</title>
        <authorList>
            <person name="Barry K."/>
            <person name="Hundley H."/>
            <person name="Shu S."/>
            <person name="Jenkins J."/>
            <person name="Grimwood J."/>
            <person name="Baten A."/>
        </authorList>
    </citation>
    <scope>NUCLEOTIDE SEQUENCE</scope>
    <source>
        <strain evidence="1">CV2-018</strain>
    </source>
</reference>
<dbReference type="Gramene" id="rna-gnl|WGS:JABURB|Cocit.A0836.1">
    <property type="protein sequence ID" value="cds-KAF8042336.1"/>
    <property type="gene ID" value="gene-BT93_A0836"/>
</dbReference>
<accession>A0A8T0CPM5</accession>
<dbReference type="Proteomes" id="UP000806378">
    <property type="component" value="Unassembled WGS sequence"/>
</dbReference>
<gene>
    <name evidence="1" type="ORF">BT93_L0689</name>
</gene>
<evidence type="ECO:0000313" key="2">
    <source>
        <dbReference type="Proteomes" id="UP000806378"/>
    </source>
</evidence>
<proteinExistence type="predicted"/>
<dbReference type="AlphaFoldDB" id="A0A8T0CPM5"/>